<keyword evidence="2" id="KW-1185">Reference proteome</keyword>
<dbReference type="InterPro" id="IPR056209">
    <property type="entry name" value="SU10_adaptor"/>
</dbReference>
<evidence type="ECO:0000313" key="1">
    <source>
        <dbReference type="EMBL" id="MCS5737419.1"/>
    </source>
</evidence>
<sequence length="69" mass="7810">FDADQPYSLLIAPDILLYLCLRHASIWLRDPEMEQYWMAKAQEAAQALQQQLDEANWSGSALVVPAFSA</sequence>
<organism evidence="1 2">
    <name type="scientific">Herbiconiux daphne</name>
    <dbReference type="NCBI Taxonomy" id="2970914"/>
    <lineage>
        <taxon>Bacteria</taxon>
        <taxon>Bacillati</taxon>
        <taxon>Actinomycetota</taxon>
        <taxon>Actinomycetes</taxon>
        <taxon>Micrococcales</taxon>
        <taxon>Microbacteriaceae</taxon>
        <taxon>Herbiconiux</taxon>
    </lineage>
</organism>
<dbReference type="EMBL" id="JANLCJ010000689">
    <property type="protein sequence ID" value="MCS5737419.1"/>
    <property type="molecule type" value="Genomic_DNA"/>
</dbReference>
<proteinExistence type="predicted"/>
<protein>
    <submittedName>
        <fullName evidence="1">Uncharacterized protein</fullName>
    </submittedName>
</protein>
<evidence type="ECO:0000313" key="2">
    <source>
        <dbReference type="Proteomes" id="UP001165586"/>
    </source>
</evidence>
<reference evidence="1" key="1">
    <citation type="submission" date="2022-08" db="EMBL/GenBank/DDBJ databases">
        <authorList>
            <person name="Deng Y."/>
            <person name="Han X.-F."/>
            <person name="Zhang Y.-Q."/>
        </authorList>
    </citation>
    <scope>NUCLEOTIDE SEQUENCE</scope>
    <source>
        <strain evidence="1">CPCC 203386</strain>
    </source>
</reference>
<feature type="non-terminal residue" evidence="1">
    <location>
        <position position="1"/>
    </location>
</feature>
<name>A0ABT2HBU6_9MICO</name>
<gene>
    <name evidence="1" type="ORF">N1032_27190</name>
</gene>
<dbReference type="RefSeq" id="WP_259543814.1">
    <property type="nucleotide sequence ID" value="NZ_JANLCJ010000689.1"/>
</dbReference>
<comment type="caution">
    <text evidence="1">The sequence shown here is derived from an EMBL/GenBank/DDBJ whole genome shotgun (WGS) entry which is preliminary data.</text>
</comment>
<dbReference type="Proteomes" id="UP001165586">
    <property type="component" value="Unassembled WGS sequence"/>
</dbReference>
<dbReference type="Pfam" id="PF24175">
    <property type="entry name" value="SU10_adaptor"/>
    <property type="match status" value="1"/>
</dbReference>
<accession>A0ABT2HBU6</accession>